<dbReference type="Gene3D" id="3.20.20.140">
    <property type="entry name" value="Metal-dependent hydrolases"/>
    <property type="match status" value="1"/>
</dbReference>
<feature type="non-terminal residue" evidence="2">
    <location>
        <position position="1"/>
    </location>
</feature>
<proteinExistence type="predicted"/>
<evidence type="ECO:0000256" key="1">
    <source>
        <dbReference type="SAM" id="MobiDB-lite"/>
    </source>
</evidence>
<dbReference type="InterPro" id="IPR016195">
    <property type="entry name" value="Pol/histidinol_Pase-like"/>
</dbReference>
<dbReference type="AlphaFoldDB" id="A0A932CR24"/>
<dbReference type="Proteomes" id="UP000769766">
    <property type="component" value="Unassembled WGS sequence"/>
</dbReference>
<dbReference type="Pfam" id="PF13263">
    <property type="entry name" value="PHP_C"/>
    <property type="match status" value="1"/>
</dbReference>
<organism evidence="2 3">
    <name type="scientific">Tectimicrobiota bacterium</name>
    <dbReference type="NCBI Taxonomy" id="2528274"/>
    <lineage>
        <taxon>Bacteria</taxon>
        <taxon>Pseudomonadati</taxon>
        <taxon>Nitrospinota/Tectimicrobiota group</taxon>
        <taxon>Candidatus Tectimicrobiota</taxon>
    </lineage>
</organism>
<evidence type="ECO:0000313" key="3">
    <source>
        <dbReference type="Proteomes" id="UP000769766"/>
    </source>
</evidence>
<evidence type="ECO:0000313" key="2">
    <source>
        <dbReference type="EMBL" id="MBI2877711.1"/>
    </source>
</evidence>
<accession>A0A932CR24</accession>
<gene>
    <name evidence="2" type="ORF">HYY20_12600</name>
</gene>
<reference evidence="2" key="1">
    <citation type="submission" date="2020-07" db="EMBL/GenBank/DDBJ databases">
        <title>Huge and variable diversity of episymbiotic CPR bacteria and DPANN archaea in groundwater ecosystems.</title>
        <authorList>
            <person name="He C.Y."/>
            <person name="Keren R."/>
            <person name="Whittaker M."/>
            <person name="Farag I.F."/>
            <person name="Doudna J."/>
            <person name="Cate J.H.D."/>
            <person name="Banfield J.F."/>
        </authorList>
    </citation>
    <scope>NUCLEOTIDE SEQUENCE</scope>
    <source>
        <strain evidence="2">NC_groundwater_672_Ag_B-0.1um_62_36</strain>
    </source>
</reference>
<feature type="region of interest" description="Disordered" evidence="1">
    <location>
        <begin position="15"/>
        <end position="56"/>
    </location>
</feature>
<comment type="caution">
    <text evidence="2">The sequence shown here is derived from an EMBL/GenBank/DDBJ whole genome shotgun (WGS) entry which is preliminary data.</text>
</comment>
<protein>
    <submittedName>
        <fullName evidence="2">Uncharacterized protein</fullName>
    </submittedName>
</protein>
<name>A0A932CR24_UNCTE</name>
<dbReference type="EMBL" id="JACPRF010000382">
    <property type="protein sequence ID" value="MBI2877711.1"/>
    <property type="molecule type" value="Genomic_DNA"/>
</dbReference>
<sequence>TFRFLAHPGRDLSVWDDPGAPLHGSSGGALRPEGPEDPASRSTSLPPGESGGETPLADVASLVFRFRSMVREETSGLCSLRGELPMGLLRELHGLEVENGNQTIDRAGVKAFARHRGLLLLSNSDAHSLSDIGNHYTETSLEELCAHAR</sequence>
<dbReference type="SUPFAM" id="SSF89550">
    <property type="entry name" value="PHP domain-like"/>
    <property type="match status" value="1"/>
</dbReference>